<evidence type="ECO:0000256" key="3">
    <source>
        <dbReference type="ARBA" id="ARBA00022448"/>
    </source>
</evidence>
<keyword evidence="3 11" id="KW-0813">Transport</keyword>
<proteinExistence type="inferred from homology"/>
<comment type="similarity">
    <text evidence="2 11">Belongs to the ATPase A chain family.</text>
</comment>
<keyword evidence="9 12" id="KW-0472">Membrane</keyword>
<dbReference type="GO" id="GO:0046933">
    <property type="term" value="F:proton-transporting ATP synthase activity, rotational mechanism"/>
    <property type="evidence" value="ECO:0007669"/>
    <property type="project" value="TreeGrafter"/>
</dbReference>
<dbReference type="GO" id="GO:0005886">
    <property type="term" value="C:plasma membrane"/>
    <property type="evidence" value="ECO:0007669"/>
    <property type="project" value="UniProtKB-SubCell"/>
</dbReference>
<evidence type="ECO:0000256" key="12">
    <source>
        <dbReference type="SAM" id="Phobius"/>
    </source>
</evidence>
<protein>
    <recommendedName>
        <fullName evidence="11">ATP synthase subunit a</fullName>
    </recommendedName>
</protein>
<dbReference type="InterPro" id="IPR023011">
    <property type="entry name" value="ATP_synth_F0_asu_AS"/>
</dbReference>
<name>A0A2M7T4T6_9ACTN</name>
<dbReference type="NCBIfam" id="TIGR01131">
    <property type="entry name" value="ATP_synt_6_or_A"/>
    <property type="match status" value="1"/>
</dbReference>
<feature type="transmembrane region" description="Helical" evidence="12">
    <location>
        <begin position="170"/>
        <end position="189"/>
    </location>
</feature>
<keyword evidence="6 11" id="KW-0375">Hydrogen ion transport</keyword>
<keyword evidence="10" id="KW-0066">ATP synthesis</keyword>
<dbReference type="Pfam" id="PF00119">
    <property type="entry name" value="ATP-synt_A"/>
    <property type="match status" value="1"/>
</dbReference>
<keyword evidence="8 11" id="KW-0406">Ion transport</keyword>
<dbReference type="GO" id="GO:0045259">
    <property type="term" value="C:proton-transporting ATP synthase complex"/>
    <property type="evidence" value="ECO:0007669"/>
    <property type="project" value="UniProtKB-KW"/>
</dbReference>
<evidence type="ECO:0000256" key="11">
    <source>
        <dbReference type="RuleBase" id="RU000483"/>
    </source>
</evidence>
<dbReference type="InterPro" id="IPR035908">
    <property type="entry name" value="F0_ATP_A_sf"/>
</dbReference>
<feature type="transmembrane region" description="Helical" evidence="12">
    <location>
        <begin position="51"/>
        <end position="70"/>
    </location>
</feature>
<evidence type="ECO:0000256" key="10">
    <source>
        <dbReference type="ARBA" id="ARBA00023310"/>
    </source>
</evidence>
<keyword evidence="5 11" id="KW-0812">Transmembrane</keyword>
<gene>
    <name evidence="13" type="primary">atpB</name>
    <name evidence="13" type="ORF">COY37_11500</name>
</gene>
<comment type="function">
    <text evidence="11">Key component of the proton channel; it plays a direct role in the translocation of protons across the membrane.</text>
</comment>
<evidence type="ECO:0000313" key="13">
    <source>
        <dbReference type="EMBL" id="PIZ34725.1"/>
    </source>
</evidence>
<dbReference type="SUPFAM" id="SSF81336">
    <property type="entry name" value="F1F0 ATP synthase subunit A"/>
    <property type="match status" value="1"/>
</dbReference>
<dbReference type="InterPro" id="IPR045083">
    <property type="entry name" value="ATP_synth_F0_asu_bact/mt"/>
</dbReference>
<feature type="transmembrane region" description="Helical" evidence="12">
    <location>
        <begin position="201"/>
        <end position="226"/>
    </location>
</feature>
<evidence type="ECO:0000256" key="1">
    <source>
        <dbReference type="ARBA" id="ARBA00004141"/>
    </source>
</evidence>
<comment type="subcellular location">
    <subcellularLocation>
        <location evidence="11">Cell membrane</location>
        <topology evidence="11">Multi-pass membrane protein</topology>
    </subcellularLocation>
    <subcellularLocation>
        <location evidence="1">Membrane</location>
        <topology evidence="1">Multi-pass membrane protein</topology>
    </subcellularLocation>
</comment>
<evidence type="ECO:0000256" key="7">
    <source>
        <dbReference type="ARBA" id="ARBA00022989"/>
    </source>
</evidence>
<dbReference type="Proteomes" id="UP000230956">
    <property type="component" value="Unassembled WGS sequence"/>
</dbReference>
<dbReference type="PANTHER" id="PTHR11410">
    <property type="entry name" value="ATP SYNTHASE SUBUNIT A"/>
    <property type="match status" value="1"/>
</dbReference>
<dbReference type="InterPro" id="IPR000568">
    <property type="entry name" value="ATP_synth_F0_asu"/>
</dbReference>
<keyword evidence="4 11" id="KW-0138">CF(0)</keyword>
<accession>A0A2M7T4T6</accession>
<comment type="caution">
    <text evidence="13">The sequence shown here is derived from an EMBL/GenBank/DDBJ whole genome shotgun (WGS) entry which is preliminary data.</text>
</comment>
<dbReference type="PROSITE" id="PS00449">
    <property type="entry name" value="ATPASE_A"/>
    <property type="match status" value="1"/>
</dbReference>
<evidence type="ECO:0000256" key="4">
    <source>
        <dbReference type="ARBA" id="ARBA00022547"/>
    </source>
</evidence>
<evidence type="ECO:0000256" key="5">
    <source>
        <dbReference type="ARBA" id="ARBA00022692"/>
    </source>
</evidence>
<dbReference type="PANTHER" id="PTHR11410:SF0">
    <property type="entry name" value="ATP SYNTHASE SUBUNIT A"/>
    <property type="match status" value="1"/>
</dbReference>
<evidence type="ECO:0000256" key="6">
    <source>
        <dbReference type="ARBA" id="ARBA00022781"/>
    </source>
</evidence>
<feature type="transmembrane region" description="Helical" evidence="12">
    <location>
        <begin position="140"/>
        <end position="158"/>
    </location>
</feature>
<dbReference type="RefSeq" id="WP_286977646.1">
    <property type="nucleotide sequence ID" value="NZ_PFNG01000270.1"/>
</dbReference>
<sequence length="227" mass="24650">MAAEAAGGNVLTELLNEFSLSNEHAYEFFGIPLPHGPGMHLLGIDFSINKAVVVVWLATIIVAGLILYTARAKELVPTSRLRNAIEALVQFIKMDIVDPNMGHEGKKWLPFIGVIFFFVLFNNLLGLIPGSNSPTANINFTATMAIIVFATFVLMGMIKQGPFGYVKNLAPSGLPTWLYFILYPIEIVSQLAKPLSLALRLFANLLAGHIVVGALLGLIILFGSWAV</sequence>
<dbReference type="AlphaFoldDB" id="A0A2M7T4T6"/>
<dbReference type="Gene3D" id="1.20.120.220">
    <property type="entry name" value="ATP synthase, F0 complex, subunit A"/>
    <property type="match status" value="1"/>
</dbReference>
<dbReference type="HAMAP" id="MF_01393">
    <property type="entry name" value="ATP_synth_a_bact"/>
    <property type="match status" value="1"/>
</dbReference>
<reference evidence="14" key="1">
    <citation type="submission" date="2017-09" db="EMBL/GenBank/DDBJ databases">
        <title>Depth-based differentiation of microbial function through sediment-hosted aquifers and enrichment of novel symbionts in the deep terrestrial subsurface.</title>
        <authorList>
            <person name="Probst A.J."/>
            <person name="Ladd B."/>
            <person name="Jarett J.K."/>
            <person name="Geller-Mcgrath D.E."/>
            <person name="Sieber C.M.K."/>
            <person name="Emerson J.B."/>
            <person name="Anantharaman K."/>
            <person name="Thomas B.C."/>
            <person name="Malmstrom R."/>
            <person name="Stieglmeier M."/>
            <person name="Klingl A."/>
            <person name="Woyke T."/>
            <person name="Ryan C.M."/>
            <person name="Banfield J.F."/>
        </authorList>
    </citation>
    <scope>NUCLEOTIDE SEQUENCE [LARGE SCALE GENOMIC DNA]</scope>
</reference>
<organism evidence="13 14">
    <name type="scientific">Candidatus Aquicultor secundus</name>
    <dbReference type="NCBI Taxonomy" id="1973895"/>
    <lineage>
        <taxon>Bacteria</taxon>
        <taxon>Bacillati</taxon>
        <taxon>Actinomycetota</taxon>
        <taxon>Candidatus Aquicultoria</taxon>
        <taxon>Candidatus Aquicultorales</taxon>
        <taxon>Candidatus Aquicultoraceae</taxon>
        <taxon>Candidatus Aquicultor</taxon>
    </lineage>
</organism>
<dbReference type="PRINTS" id="PR00123">
    <property type="entry name" value="ATPASEA"/>
</dbReference>
<dbReference type="CDD" id="cd00310">
    <property type="entry name" value="ATP-synt_Fo_a_6"/>
    <property type="match status" value="1"/>
</dbReference>
<feature type="transmembrane region" description="Helical" evidence="12">
    <location>
        <begin position="108"/>
        <end position="128"/>
    </location>
</feature>
<evidence type="ECO:0000256" key="9">
    <source>
        <dbReference type="ARBA" id="ARBA00023136"/>
    </source>
</evidence>
<dbReference type="EMBL" id="PFNG01000270">
    <property type="protein sequence ID" value="PIZ34725.1"/>
    <property type="molecule type" value="Genomic_DNA"/>
</dbReference>
<evidence type="ECO:0000313" key="14">
    <source>
        <dbReference type="Proteomes" id="UP000230956"/>
    </source>
</evidence>
<feature type="non-terminal residue" evidence="13">
    <location>
        <position position="227"/>
    </location>
</feature>
<evidence type="ECO:0000256" key="2">
    <source>
        <dbReference type="ARBA" id="ARBA00006810"/>
    </source>
</evidence>
<keyword evidence="7 12" id="KW-1133">Transmembrane helix</keyword>
<evidence type="ECO:0000256" key="8">
    <source>
        <dbReference type="ARBA" id="ARBA00023065"/>
    </source>
</evidence>